<keyword evidence="2" id="KW-1185">Reference proteome</keyword>
<evidence type="ECO:0000313" key="1">
    <source>
        <dbReference type="EMBL" id="EPS57579.1"/>
    </source>
</evidence>
<dbReference type="AlphaFoldDB" id="S8BT56"/>
<organism evidence="1 2">
    <name type="scientific">Genlisea aurea</name>
    <dbReference type="NCBI Taxonomy" id="192259"/>
    <lineage>
        <taxon>Eukaryota</taxon>
        <taxon>Viridiplantae</taxon>
        <taxon>Streptophyta</taxon>
        <taxon>Embryophyta</taxon>
        <taxon>Tracheophyta</taxon>
        <taxon>Spermatophyta</taxon>
        <taxon>Magnoliopsida</taxon>
        <taxon>eudicotyledons</taxon>
        <taxon>Gunneridae</taxon>
        <taxon>Pentapetalae</taxon>
        <taxon>asterids</taxon>
        <taxon>lamiids</taxon>
        <taxon>Lamiales</taxon>
        <taxon>Lentibulariaceae</taxon>
        <taxon>Genlisea</taxon>
    </lineage>
</organism>
<name>S8BT56_9LAMI</name>
<protein>
    <submittedName>
        <fullName evidence="1">Uncharacterized protein</fullName>
    </submittedName>
</protein>
<dbReference type="EMBL" id="AUSU01010080">
    <property type="protein sequence ID" value="EPS57579.1"/>
    <property type="molecule type" value="Genomic_DNA"/>
</dbReference>
<evidence type="ECO:0000313" key="2">
    <source>
        <dbReference type="Proteomes" id="UP000015453"/>
    </source>
</evidence>
<sequence length="249" mass="26978">MAGDPPHVRRFCLPVPLPRHATCCRWGLAGCGVTQPVVAPPRQARHSPLAISPGRAAPKETPMPPFRGFGAAVTPWFPGWFPPPAPLPSLVVGRAGLGLQGAPSVPPVWASQDPLRHPGATKWRVIPHGHLRCSAAPTIAHPTTFGVPMGMANWFSPGHLYPFLFCLFLPCERMAPQRVWVIPPRCTTASQLLTERLHSLLVSSPHPLGLGDKRQARLERLRVGCSSHGLRSAQFSVNSFQSTLVGLSW</sequence>
<feature type="non-terminal residue" evidence="1">
    <location>
        <position position="249"/>
    </location>
</feature>
<comment type="caution">
    <text evidence="1">The sequence shown here is derived from an EMBL/GenBank/DDBJ whole genome shotgun (WGS) entry which is preliminary data.</text>
</comment>
<proteinExistence type="predicted"/>
<accession>S8BT56</accession>
<reference evidence="1 2" key="1">
    <citation type="journal article" date="2013" name="BMC Genomics">
        <title>The miniature genome of a carnivorous plant Genlisea aurea contains a low number of genes and short non-coding sequences.</title>
        <authorList>
            <person name="Leushkin E.V."/>
            <person name="Sutormin R.A."/>
            <person name="Nabieva E.R."/>
            <person name="Penin A.A."/>
            <person name="Kondrashov A.S."/>
            <person name="Logacheva M.D."/>
        </authorList>
    </citation>
    <scope>NUCLEOTIDE SEQUENCE [LARGE SCALE GENOMIC DNA]</scope>
</reference>
<dbReference type="Proteomes" id="UP000015453">
    <property type="component" value="Unassembled WGS sequence"/>
</dbReference>
<gene>
    <name evidence="1" type="ORF">M569_17238</name>
</gene>